<accession>A0A0G2HVH6</accession>
<protein>
    <recommendedName>
        <fullName evidence="4">SGNH hydrolase-type esterase domain-containing protein</fullName>
    </recommendedName>
</protein>
<dbReference type="CDD" id="cd01823">
    <property type="entry name" value="SEST_like"/>
    <property type="match status" value="1"/>
</dbReference>
<evidence type="ECO:0000256" key="1">
    <source>
        <dbReference type="SAM" id="MobiDB-lite"/>
    </source>
</evidence>
<dbReference type="AlphaFoldDB" id="A0A0G2HVH6"/>
<dbReference type="SUPFAM" id="SSF52266">
    <property type="entry name" value="SGNH hydrolase"/>
    <property type="match status" value="1"/>
</dbReference>
<dbReference type="PANTHER" id="PTHR37981">
    <property type="entry name" value="LIPASE 2"/>
    <property type="match status" value="1"/>
</dbReference>
<comment type="caution">
    <text evidence="2">The sequence shown here is derived from an EMBL/GenBank/DDBJ whole genome shotgun (WGS) entry which is preliminary data.</text>
</comment>
<dbReference type="GO" id="GO:0006629">
    <property type="term" value="P:lipid metabolic process"/>
    <property type="evidence" value="ECO:0007669"/>
    <property type="project" value="TreeGrafter"/>
</dbReference>
<sequence length="327" mass="36622">MQLIRTGMFGQNHAFQFLACSGAVMGIAGTSFSKKKAIGKQIRALKPTNLVTLSIGGNDAGFFDILNACVYRFYGIRSGNCKEQLQKSMKLISSDTFAVSYHKTLTDILAKGAGPHFRLLALGYSPFFDEALTDECNSKSFGYWKMWRPKLTVKLRRQLNEVSLHLNSRIIELIEDRGDDRIIWVDWAPKFKNHLFCQPGKESPSDGENTWFFDVDFRSMNLTIDDVGVDVDTCAQQSLDSGDWGHRAACGIAMVHAQHSEYPHVLRQGSHEDEDDDDDFSANQYPNQPGLARVFHPKPQGYAAIAEAIQSRWPDMPSGPSISDEMT</sequence>
<dbReference type="InterPro" id="IPR036514">
    <property type="entry name" value="SGNH_hydro_sf"/>
</dbReference>
<dbReference type="VEuPathDB" id="FungiDB:EMCG_03713"/>
<dbReference type="GO" id="GO:0016788">
    <property type="term" value="F:hydrolase activity, acting on ester bonds"/>
    <property type="evidence" value="ECO:0007669"/>
    <property type="project" value="InterPro"/>
</dbReference>
<dbReference type="Proteomes" id="UP000034164">
    <property type="component" value="Unassembled WGS sequence"/>
</dbReference>
<evidence type="ECO:0000313" key="2">
    <source>
        <dbReference type="EMBL" id="KKZ61765.1"/>
    </source>
</evidence>
<dbReference type="InterPro" id="IPR037460">
    <property type="entry name" value="SEST-like"/>
</dbReference>
<gene>
    <name evidence="2" type="ORF">EMCG_03713</name>
</gene>
<dbReference type="PANTHER" id="PTHR37981:SF1">
    <property type="entry name" value="SGNH HYDROLASE-TYPE ESTERASE DOMAIN-CONTAINING PROTEIN"/>
    <property type="match status" value="1"/>
</dbReference>
<reference evidence="3" key="1">
    <citation type="journal article" date="2015" name="PLoS Genet.">
        <title>The dynamic genome and transcriptome of the human fungal pathogen Blastomyces and close relative Emmonsia.</title>
        <authorList>
            <person name="Munoz J.F."/>
            <person name="Gauthier G.M."/>
            <person name="Desjardins C.A."/>
            <person name="Gallo J.E."/>
            <person name="Holder J."/>
            <person name="Sullivan T.D."/>
            <person name="Marty A.J."/>
            <person name="Carmen J.C."/>
            <person name="Chen Z."/>
            <person name="Ding L."/>
            <person name="Gujja S."/>
            <person name="Magrini V."/>
            <person name="Misas E."/>
            <person name="Mitreva M."/>
            <person name="Priest M."/>
            <person name="Saif S."/>
            <person name="Whiston E.A."/>
            <person name="Young S."/>
            <person name="Zeng Q."/>
            <person name="Goldman W.E."/>
            <person name="Mardis E.R."/>
            <person name="Taylor J.W."/>
            <person name="McEwen J.G."/>
            <person name="Clay O.K."/>
            <person name="Klein B.S."/>
            <person name="Cuomo C.A."/>
        </authorList>
    </citation>
    <scope>NUCLEOTIDE SEQUENCE [LARGE SCALE GENOMIC DNA]</scope>
    <source>
        <strain evidence="3">UAMH 3008</strain>
    </source>
</reference>
<dbReference type="EMBL" id="LCZI01001239">
    <property type="protein sequence ID" value="KKZ61765.1"/>
    <property type="molecule type" value="Genomic_DNA"/>
</dbReference>
<feature type="region of interest" description="Disordered" evidence="1">
    <location>
        <begin position="269"/>
        <end position="294"/>
    </location>
</feature>
<evidence type="ECO:0000313" key="3">
    <source>
        <dbReference type="Proteomes" id="UP000034164"/>
    </source>
</evidence>
<dbReference type="OrthoDB" id="1896086at2759"/>
<evidence type="ECO:0008006" key="4">
    <source>
        <dbReference type="Google" id="ProtNLM"/>
    </source>
</evidence>
<organism evidence="2 3">
    <name type="scientific">[Emmonsia] crescens</name>
    <dbReference type="NCBI Taxonomy" id="73230"/>
    <lineage>
        <taxon>Eukaryota</taxon>
        <taxon>Fungi</taxon>
        <taxon>Dikarya</taxon>
        <taxon>Ascomycota</taxon>
        <taxon>Pezizomycotina</taxon>
        <taxon>Eurotiomycetes</taxon>
        <taxon>Eurotiomycetidae</taxon>
        <taxon>Onygenales</taxon>
        <taxon>Ajellomycetaceae</taxon>
        <taxon>Emergomyces</taxon>
    </lineage>
</organism>
<dbReference type="Gene3D" id="3.40.50.1110">
    <property type="entry name" value="SGNH hydrolase"/>
    <property type="match status" value="1"/>
</dbReference>
<proteinExistence type="predicted"/>
<name>A0A0G2HVH6_9EURO</name>